<reference evidence="5" key="1">
    <citation type="journal article" date="2023" name="Mol. Phylogenet. Evol.">
        <title>Genome-scale phylogeny and comparative genomics of the fungal order Sordariales.</title>
        <authorList>
            <person name="Hensen N."/>
            <person name="Bonometti L."/>
            <person name="Westerberg I."/>
            <person name="Brannstrom I.O."/>
            <person name="Guillou S."/>
            <person name="Cros-Aarteil S."/>
            <person name="Calhoun S."/>
            <person name="Haridas S."/>
            <person name="Kuo A."/>
            <person name="Mondo S."/>
            <person name="Pangilinan J."/>
            <person name="Riley R."/>
            <person name="LaButti K."/>
            <person name="Andreopoulos B."/>
            <person name="Lipzen A."/>
            <person name="Chen C."/>
            <person name="Yan M."/>
            <person name="Daum C."/>
            <person name="Ng V."/>
            <person name="Clum A."/>
            <person name="Steindorff A."/>
            <person name="Ohm R.A."/>
            <person name="Martin F."/>
            <person name="Silar P."/>
            <person name="Natvig D.O."/>
            <person name="Lalanne C."/>
            <person name="Gautier V."/>
            <person name="Ament-Velasquez S.L."/>
            <person name="Kruys A."/>
            <person name="Hutchinson M.I."/>
            <person name="Powell A.J."/>
            <person name="Barry K."/>
            <person name="Miller A.N."/>
            <person name="Grigoriev I.V."/>
            <person name="Debuchy R."/>
            <person name="Gladieux P."/>
            <person name="Hiltunen Thoren M."/>
            <person name="Johannesson H."/>
        </authorList>
    </citation>
    <scope>NUCLEOTIDE SEQUENCE</scope>
    <source>
        <strain evidence="5">CBS 333.67</strain>
    </source>
</reference>
<dbReference type="InterPro" id="IPR019458">
    <property type="entry name" value="Est1-like_N"/>
</dbReference>
<dbReference type="Pfam" id="PF10373">
    <property type="entry name" value="EST1_DNA_bind"/>
    <property type="match status" value="1"/>
</dbReference>
<accession>A0AAJ0GM41</accession>
<dbReference type="AlphaFoldDB" id="A0AAJ0GM41"/>
<dbReference type="Gene3D" id="1.25.40.10">
    <property type="entry name" value="Tetratricopeptide repeat domain"/>
    <property type="match status" value="1"/>
</dbReference>
<dbReference type="InterPro" id="IPR018834">
    <property type="entry name" value="DNA/RNA-bd_Est1-type"/>
</dbReference>
<feature type="region of interest" description="Disordered" evidence="2">
    <location>
        <begin position="973"/>
        <end position="993"/>
    </location>
</feature>
<protein>
    <recommendedName>
        <fullName evidence="1">Nonsense-mediated mRNA decay factor</fullName>
    </recommendedName>
</protein>
<comment type="function">
    <text evidence="1">Plays a role in nonsense-mediated mRNA decay.</text>
</comment>
<evidence type="ECO:0000256" key="2">
    <source>
        <dbReference type="SAM" id="MobiDB-lite"/>
    </source>
</evidence>
<feature type="domain" description="DNA/RNA-binding" evidence="3">
    <location>
        <begin position="206"/>
        <end position="490"/>
    </location>
</feature>
<feature type="compositionally biased region" description="Basic and acidic residues" evidence="2">
    <location>
        <begin position="613"/>
        <end position="625"/>
    </location>
</feature>
<evidence type="ECO:0000313" key="5">
    <source>
        <dbReference type="EMBL" id="KAK3302486.1"/>
    </source>
</evidence>
<comment type="caution">
    <text evidence="5">The sequence shown here is derived from an EMBL/GenBank/DDBJ whole genome shotgun (WGS) entry which is preliminary data.</text>
</comment>
<dbReference type="Proteomes" id="UP001273166">
    <property type="component" value="Unassembled WGS sequence"/>
</dbReference>
<feature type="region of interest" description="Disordered" evidence="2">
    <location>
        <begin position="896"/>
        <end position="926"/>
    </location>
</feature>
<comment type="subcellular location">
    <subcellularLocation>
        <location evidence="1">Nucleus</location>
    </subcellularLocation>
</comment>
<proteinExistence type="predicted"/>
<dbReference type="GeneID" id="87882712"/>
<dbReference type="GO" id="GO:0000184">
    <property type="term" value="P:nuclear-transcribed mRNA catabolic process, nonsense-mediated decay"/>
    <property type="evidence" value="ECO:0007669"/>
    <property type="project" value="UniProtKB-KW"/>
</dbReference>
<dbReference type="SUPFAM" id="SSF48452">
    <property type="entry name" value="TPR-like"/>
    <property type="match status" value="1"/>
</dbReference>
<keyword evidence="1" id="KW-0866">Nonsense-mediated mRNA decay</keyword>
<keyword evidence="1" id="KW-0539">Nucleus</keyword>
<evidence type="ECO:0000259" key="3">
    <source>
        <dbReference type="Pfam" id="PF10373"/>
    </source>
</evidence>
<dbReference type="PANTHER" id="PTHR15696:SF36">
    <property type="entry name" value="NONSENSE-MEDIATED MRNA DECAY FACTOR"/>
    <property type="match status" value="1"/>
</dbReference>
<evidence type="ECO:0000256" key="1">
    <source>
        <dbReference type="RuleBase" id="RU369098"/>
    </source>
</evidence>
<feature type="compositionally biased region" description="Basic and acidic residues" evidence="2">
    <location>
        <begin position="671"/>
        <end position="685"/>
    </location>
</feature>
<sequence>MAATPTATTATMPSTDDAWKAAQKLRAAILKELEHIQTAGPGTNELARFEKVEKLMETYRLRCMETIWLDIRAAKEKGAEDALWQVHTFVTKAYRKVLAKLQGNDHVVLRRKLEKLYSTNLKTAQYFYRGYLQRTCARYDMKDLRRIASRAELEEMPVPDKDKVDPTAAQVQDVVKSSCHKTLIYLGDLARYRTLLRPKDRKWEGALAYYQLANELVPESGYGHHQCSVIFVETEDHLDVVYHLYRALACSMPHPNAPANLEREFRDLQKRKSGSTQHALLTWFVKLHAFYAQGKEFAERKELESEVDHRFAVAMKTGTGYGSDMDLFKIVLINITAFVAAQDKIRANWTEEGSMACQYILLLNVRMIHAIARLLGEELADLIKRASTEVPASGSGATSQAENSMTKFTPAFNRVLPLLRIYMAWLCYYSSQLVEFQAHLEPHFGTMCTTLSNTLTLLFELLAVRPQLGSTVPWRFPEDEMTLGIQCLNGPELHNGCQLYYDAFTLKPKPPREDISGANHTADDVTFTRALDVLLCALDVSAPESKFPFTTSTATKGSRELTKFVYLEGGKPIPTPTVPPIQHPEPTDVPTTAEQGRQRPVVAPSPCESNELSEDRDFYGPDLRKAGKGTYSSRGGAATGTIQAAPATEYPIEKQLFQILNDFMAPPESSHAAKPETPGRSHARTDSYGMGSAAVAEAFASGDSASPAPGSAGMKPIPTLPWDYFYKPAPVDPALQQSGSSGTGSGWGPNGARFSRPASSGNAAQLRAGSTNSNPLRQMHQRYDSLDQARLGNQTEALRSLHLSSDNVGQYQQGSASQGMWSGALNGESTTARAMPSNPLQQSPWPSANPWQTTYGQNHSPNNRVPNSSFSSLEFSANTLSLPQVNSPWGVPTAAQRFSAAQQSPSTSASLGVHPGVSASSSSGSRFPSAYAAAMAGEPAAQRLTTPWPDARQPRSGVNPALAGGDIWVNPIRNPAVSQTANGEPVMQGMPKR</sequence>
<dbReference type="InterPro" id="IPR045153">
    <property type="entry name" value="Est1/Ebs1-like"/>
</dbReference>
<name>A0AAJ0GM41_9PEZI</name>
<feature type="compositionally biased region" description="Low complexity" evidence="2">
    <location>
        <begin position="899"/>
        <end position="910"/>
    </location>
</feature>
<gene>
    <name evidence="5" type="ORF">B0T15DRAFT_307356</name>
</gene>
<feature type="compositionally biased region" description="Pro residues" evidence="2">
    <location>
        <begin position="573"/>
        <end position="583"/>
    </location>
</feature>
<reference evidence="5" key="2">
    <citation type="submission" date="2023-06" db="EMBL/GenBank/DDBJ databases">
        <authorList>
            <consortium name="Lawrence Berkeley National Laboratory"/>
            <person name="Mondo S.J."/>
            <person name="Hensen N."/>
            <person name="Bonometti L."/>
            <person name="Westerberg I."/>
            <person name="Brannstrom I.O."/>
            <person name="Guillou S."/>
            <person name="Cros-Aarteil S."/>
            <person name="Calhoun S."/>
            <person name="Haridas S."/>
            <person name="Kuo A."/>
            <person name="Pangilinan J."/>
            <person name="Riley R."/>
            <person name="Labutti K."/>
            <person name="Andreopoulos B."/>
            <person name="Lipzen A."/>
            <person name="Chen C."/>
            <person name="Yanf M."/>
            <person name="Daum C."/>
            <person name="Ng V."/>
            <person name="Clum A."/>
            <person name="Steindorff A."/>
            <person name="Ohm R."/>
            <person name="Martin F."/>
            <person name="Silar P."/>
            <person name="Natvig D."/>
            <person name="Lalanne C."/>
            <person name="Gautier V."/>
            <person name="Ament-Velasquez S.L."/>
            <person name="Kruys A."/>
            <person name="Hutchinson M.I."/>
            <person name="Powell A.J."/>
            <person name="Barry K."/>
            <person name="Miller A.N."/>
            <person name="Grigoriev I.V."/>
            <person name="Debuchy R."/>
            <person name="Gladieux P."/>
            <person name="Thoren M.H."/>
            <person name="Johannesson H."/>
        </authorList>
    </citation>
    <scope>NUCLEOTIDE SEQUENCE</scope>
    <source>
        <strain evidence="5">CBS 333.67</strain>
    </source>
</reference>
<dbReference type="RefSeq" id="XP_062718266.1">
    <property type="nucleotide sequence ID" value="XM_062863883.1"/>
</dbReference>
<dbReference type="InterPro" id="IPR011990">
    <property type="entry name" value="TPR-like_helical_dom_sf"/>
</dbReference>
<feature type="region of interest" description="Disordered" evidence="2">
    <location>
        <begin position="572"/>
        <end position="638"/>
    </location>
</feature>
<evidence type="ECO:0000259" key="4">
    <source>
        <dbReference type="Pfam" id="PF10374"/>
    </source>
</evidence>
<dbReference type="GO" id="GO:0005634">
    <property type="term" value="C:nucleus"/>
    <property type="evidence" value="ECO:0007669"/>
    <property type="project" value="UniProtKB-SubCell"/>
</dbReference>
<organism evidence="5 6">
    <name type="scientific">Chaetomium strumarium</name>
    <dbReference type="NCBI Taxonomy" id="1170767"/>
    <lineage>
        <taxon>Eukaryota</taxon>
        <taxon>Fungi</taxon>
        <taxon>Dikarya</taxon>
        <taxon>Ascomycota</taxon>
        <taxon>Pezizomycotina</taxon>
        <taxon>Sordariomycetes</taxon>
        <taxon>Sordariomycetidae</taxon>
        <taxon>Sordariales</taxon>
        <taxon>Chaetomiaceae</taxon>
        <taxon>Chaetomium</taxon>
    </lineage>
</organism>
<keyword evidence="6" id="KW-1185">Reference proteome</keyword>
<dbReference type="EMBL" id="JAUDZG010000007">
    <property type="protein sequence ID" value="KAK3302486.1"/>
    <property type="molecule type" value="Genomic_DNA"/>
</dbReference>
<feature type="compositionally biased region" description="Polar residues" evidence="2">
    <location>
        <begin position="757"/>
        <end position="776"/>
    </location>
</feature>
<evidence type="ECO:0000313" key="6">
    <source>
        <dbReference type="Proteomes" id="UP001273166"/>
    </source>
</evidence>
<feature type="region of interest" description="Disordered" evidence="2">
    <location>
        <begin position="836"/>
        <end position="870"/>
    </location>
</feature>
<dbReference type="PANTHER" id="PTHR15696">
    <property type="entry name" value="SMG-7 SUPPRESSOR WITH MORPHOLOGICAL EFFECT ON GENITALIA PROTEIN 7"/>
    <property type="match status" value="1"/>
</dbReference>
<dbReference type="Pfam" id="PF10374">
    <property type="entry name" value="EST1"/>
    <property type="match status" value="1"/>
</dbReference>
<feature type="region of interest" description="Disordered" evidence="2">
    <location>
        <begin position="733"/>
        <end position="777"/>
    </location>
</feature>
<feature type="region of interest" description="Disordered" evidence="2">
    <location>
        <begin position="666"/>
        <end position="687"/>
    </location>
</feature>
<feature type="domain" description="Telomerase activating protein Est1-like N-terminal" evidence="4">
    <location>
        <begin position="79"/>
        <end position="196"/>
    </location>
</feature>